<dbReference type="InterPro" id="IPR036291">
    <property type="entry name" value="NAD(P)-bd_dom_sf"/>
</dbReference>
<sequence>MIASPTPRMLLTGATGFIGGTILTHLLSLPLFVHLAFTCLVRGADRVAKLIAHYGDRVQPVLYEGVDDLETAVSIAAQHDAVINSGLGYHVASAQALVRGLGQRKAATGRDVWMIHTSGTSNLGDRPISGGGGSGGAREFDDATDDIYGYEKQLEATTPYVQRTTELGIVDAGLELGVKTLVIMSGLIYGRGMGAFNQSSIQILVYVRAALAAGRAVMLGQGSGEWDHVHVEDLAELYRTVLDDILQSGGRRLPTGKQRIVFSGNGRHTWREVAQGVADACHAAGRIKDNTVKSVELEEGAKLFDMGVEDENVVELGLCSNSRTVSTVARGLGWKPTRGREAWVKGPR</sequence>
<dbReference type="SUPFAM" id="SSF51735">
    <property type="entry name" value="NAD(P)-binding Rossmann-fold domains"/>
    <property type="match status" value="1"/>
</dbReference>
<gene>
    <name evidence="2" type="ORF">PG997_013278</name>
</gene>
<evidence type="ECO:0000259" key="1">
    <source>
        <dbReference type="Pfam" id="PF01370"/>
    </source>
</evidence>
<accession>A0ABR1V899</accession>
<dbReference type="Proteomes" id="UP001433268">
    <property type="component" value="Unassembled WGS sequence"/>
</dbReference>
<dbReference type="RefSeq" id="XP_066663284.1">
    <property type="nucleotide sequence ID" value="XM_066817592.1"/>
</dbReference>
<dbReference type="PANTHER" id="PTHR48079:SF6">
    <property type="entry name" value="NAD(P)-BINDING DOMAIN-CONTAINING PROTEIN-RELATED"/>
    <property type="match status" value="1"/>
</dbReference>
<dbReference type="PANTHER" id="PTHR48079">
    <property type="entry name" value="PROTEIN YEEZ"/>
    <property type="match status" value="1"/>
</dbReference>
<feature type="domain" description="NAD-dependent epimerase/dehydratase" evidence="1">
    <location>
        <begin position="162"/>
        <end position="244"/>
    </location>
</feature>
<evidence type="ECO:0000313" key="3">
    <source>
        <dbReference type="Proteomes" id="UP001433268"/>
    </source>
</evidence>
<dbReference type="Gene3D" id="3.40.50.720">
    <property type="entry name" value="NAD(P)-binding Rossmann-like Domain"/>
    <property type="match status" value="1"/>
</dbReference>
<dbReference type="GeneID" id="92050652"/>
<dbReference type="EMBL" id="JAQQWN010000009">
    <property type="protein sequence ID" value="KAK8066531.1"/>
    <property type="molecule type" value="Genomic_DNA"/>
</dbReference>
<dbReference type="InterPro" id="IPR001509">
    <property type="entry name" value="Epimerase_deHydtase"/>
</dbReference>
<keyword evidence="3" id="KW-1185">Reference proteome</keyword>
<protein>
    <recommendedName>
        <fullName evidence="1">NAD-dependent epimerase/dehydratase domain-containing protein</fullName>
    </recommendedName>
</protein>
<name>A0ABR1V899_9PEZI</name>
<reference evidence="2 3" key="1">
    <citation type="submission" date="2023-01" db="EMBL/GenBank/DDBJ databases">
        <title>Analysis of 21 Apiospora genomes using comparative genomics revels a genus with tremendous synthesis potential of carbohydrate active enzymes and secondary metabolites.</title>
        <authorList>
            <person name="Sorensen T."/>
        </authorList>
    </citation>
    <scope>NUCLEOTIDE SEQUENCE [LARGE SCALE GENOMIC DNA]</scope>
    <source>
        <strain evidence="2 3">CBS 114990</strain>
    </source>
</reference>
<dbReference type="Pfam" id="PF01370">
    <property type="entry name" value="Epimerase"/>
    <property type="match status" value="1"/>
</dbReference>
<dbReference type="InterPro" id="IPR051783">
    <property type="entry name" value="NAD(P)-dependent_oxidoreduct"/>
</dbReference>
<proteinExistence type="predicted"/>
<comment type="caution">
    <text evidence="2">The sequence shown here is derived from an EMBL/GenBank/DDBJ whole genome shotgun (WGS) entry which is preliminary data.</text>
</comment>
<evidence type="ECO:0000313" key="2">
    <source>
        <dbReference type="EMBL" id="KAK8066531.1"/>
    </source>
</evidence>
<organism evidence="2 3">
    <name type="scientific">Apiospora hydei</name>
    <dbReference type="NCBI Taxonomy" id="1337664"/>
    <lineage>
        <taxon>Eukaryota</taxon>
        <taxon>Fungi</taxon>
        <taxon>Dikarya</taxon>
        <taxon>Ascomycota</taxon>
        <taxon>Pezizomycotina</taxon>
        <taxon>Sordariomycetes</taxon>
        <taxon>Xylariomycetidae</taxon>
        <taxon>Amphisphaeriales</taxon>
        <taxon>Apiosporaceae</taxon>
        <taxon>Apiospora</taxon>
    </lineage>
</organism>